<protein>
    <submittedName>
        <fullName evidence="6">NAD-dependent succinate-semialdehyde dehydrogenase</fullName>
    </submittedName>
</protein>
<dbReference type="Gene3D" id="3.40.309.10">
    <property type="entry name" value="Aldehyde Dehydrogenase, Chain A, domain 2"/>
    <property type="match status" value="1"/>
</dbReference>
<dbReference type="RefSeq" id="WP_276268364.1">
    <property type="nucleotide sequence ID" value="NZ_JARJLM010000584.1"/>
</dbReference>
<evidence type="ECO:0000256" key="3">
    <source>
        <dbReference type="PROSITE-ProRule" id="PRU10007"/>
    </source>
</evidence>
<dbReference type="PROSITE" id="PS00070">
    <property type="entry name" value="ALDEHYDE_DEHYDR_CYS"/>
    <property type="match status" value="1"/>
</dbReference>
<evidence type="ECO:0000256" key="1">
    <source>
        <dbReference type="ARBA" id="ARBA00009986"/>
    </source>
</evidence>
<organism evidence="6 7">
    <name type="scientific">Cupriavidus basilensis</name>
    <dbReference type="NCBI Taxonomy" id="68895"/>
    <lineage>
        <taxon>Bacteria</taxon>
        <taxon>Pseudomonadati</taxon>
        <taxon>Pseudomonadota</taxon>
        <taxon>Betaproteobacteria</taxon>
        <taxon>Burkholderiales</taxon>
        <taxon>Burkholderiaceae</taxon>
        <taxon>Cupriavidus</taxon>
    </lineage>
</organism>
<dbReference type="Pfam" id="PF00171">
    <property type="entry name" value="Aldedh"/>
    <property type="match status" value="1"/>
</dbReference>
<evidence type="ECO:0000256" key="4">
    <source>
        <dbReference type="RuleBase" id="RU003345"/>
    </source>
</evidence>
<dbReference type="InterPro" id="IPR016162">
    <property type="entry name" value="Ald_DH_N"/>
</dbReference>
<dbReference type="PANTHER" id="PTHR43353:SF5">
    <property type="entry name" value="SUCCINATE-SEMIALDEHYDE DEHYDROGENASE, MITOCHONDRIAL"/>
    <property type="match status" value="1"/>
</dbReference>
<evidence type="ECO:0000313" key="6">
    <source>
        <dbReference type="EMBL" id="MDF3838401.1"/>
    </source>
</evidence>
<dbReference type="CDD" id="cd07103">
    <property type="entry name" value="ALDH_F5_SSADH_GabD"/>
    <property type="match status" value="1"/>
</dbReference>
<dbReference type="Gene3D" id="3.40.605.10">
    <property type="entry name" value="Aldehyde Dehydrogenase, Chain A, domain 1"/>
    <property type="match status" value="1"/>
</dbReference>
<name>A0ABT6B0J3_9BURK</name>
<comment type="caution">
    <text evidence="6">The sequence shown here is derived from an EMBL/GenBank/DDBJ whole genome shotgun (WGS) entry which is preliminary data.</text>
</comment>
<dbReference type="PANTHER" id="PTHR43353">
    <property type="entry name" value="SUCCINATE-SEMIALDEHYDE DEHYDROGENASE, MITOCHONDRIAL"/>
    <property type="match status" value="1"/>
</dbReference>
<reference evidence="6 7" key="1">
    <citation type="submission" date="2023-03" db="EMBL/GenBank/DDBJ databases">
        <title>Draft assemblies of triclosan tolerant bacteria isolated from returned activated sludge.</title>
        <authorList>
            <person name="Van Hamelsveld S."/>
        </authorList>
    </citation>
    <scope>NUCLEOTIDE SEQUENCE [LARGE SCALE GENOMIC DNA]</scope>
    <source>
        <strain evidence="6 7">GW210010_S58</strain>
    </source>
</reference>
<comment type="similarity">
    <text evidence="1 4">Belongs to the aldehyde dehydrogenase family.</text>
</comment>
<dbReference type="InterPro" id="IPR050740">
    <property type="entry name" value="Aldehyde_DH_Superfamily"/>
</dbReference>
<dbReference type="InterPro" id="IPR016160">
    <property type="entry name" value="Ald_DH_CS_CYS"/>
</dbReference>
<dbReference type="Proteomes" id="UP001216674">
    <property type="component" value="Unassembled WGS sequence"/>
</dbReference>
<dbReference type="InterPro" id="IPR029510">
    <property type="entry name" value="Ald_DH_CS_GLU"/>
</dbReference>
<feature type="active site" evidence="3">
    <location>
        <position position="264"/>
    </location>
</feature>
<proteinExistence type="inferred from homology"/>
<dbReference type="InterPro" id="IPR015590">
    <property type="entry name" value="Aldehyde_DH_dom"/>
</dbReference>
<evidence type="ECO:0000259" key="5">
    <source>
        <dbReference type="Pfam" id="PF00171"/>
    </source>
</evidence>
<keyword evidence="2 4" id="KW-0560">Oxidoreductase</keyword>
<evidence type="ECO:0000256" key="2">
    <source>
        <dbReference type="ARBA" id="ARBA00023002"/>
    </source>
</evidence>
<dbReference type="PROSITE" id="PS00687">
    <property type="entry name" value="ALDEHYDE_DEHYDR_GLU"/>
    <property type="match status" value="1"/>
</dbReference>
<gene>
    <name evidence="6" type="ORF">P3W85_36540</name>
</gene>
<keyword evidence="7" id="KW-1185">Reference proteome</keyword>
<sequence>MPSIQPLSLDHPALLRTRNFIGHAWCDGLDGQHLEVSNPATGAVFASVADSGAADAARAADAAHAAFPAWSRRTARERAQLIKRWHALILEHREDLARIISTEQGKPLQESRGEVLYGASYVEWFAEEATRISGEIVAEAVPGRKMLVLKEPVGVVAAITPWNFPLAMIARKIAPALAAGCTVVAKPAEDTPLTALALVYLAEKAGLPAGVLNIVTASRANTPAVVDAWLADGRVRKITFTGSTPVGKHLARESAGTLKKLSLELGGNAPFIVFDDADIDAAVDGLMASKFRNGGQTCVCPNRVYVQAGVHDHFVARLALRVAALQVGPATEEASQIGPMINARAVDKIARHVEDAVAKGARVVTGGERVRLDDGPHYYAPTVLTHATPQMALSCEETFGPVAAIFRFTDEEEVVRDANDTPFGLAAYFYSNDVRRIWRVAQALETGIVGVNEGAIASEAAPFGGVKESGYGREGSRHGLDDYMHTKYICQGQLG</sequence>
<evidence type="ECO:0000313" key="7">
    <source>
        <dbReference type="Proteomes" id="UP001216674"/>
    </source>
</evidence>
<dbReference type="InterPro" id="IPR016161">
    <property type="entry name" value="Ald_DH/histidinol_DH"/>
</dbReference>
<accession>A0ABT6B0J3</accession>
<dbReference type="SUPFAM" id="SSF53720">
    <property type="entry name" value="ALDH-like"/>
    <property type="match status" value="1"/>
</dbReference>
<dbReference type="InterPro" id="IPR016163">
    <property type="entry name" value="Ald_DH_C"/>
</dbReference>
<feature type="domain" description="Aldehyde dehydrogenase" evidence="5">
    <location>
        <begin position="29"/>
        <end position="489"/>
    </location>
</feature>
<dbReference type="EMBL" id="JARJLM010000584">
    <property type="protein sequence ID" value="MDF3838401.1"/>
    <property type="molecule type" value="Genomic_DNA"/>
</dbReference>
<dbReference type="InterPro" id="IPR010102">
    <property type="entry name" value="Succ_semiAld_DH"/>
</dbReference>
<dbReference type="NCBIfam" id="TIGR01780">
    <property type="entry name" value="SSADH"/>
    <property type="match status" value="1"/>
</dbReference>